<keyword evidence="2" id="KW-1185">Reference proteome</keyword>
<dbReference type="Proteomes" id="UP000027120">
    <property type="component" value="Unassembled WGS sequence"/>
</dbReference>
<gene>
    <name evidence="1" type="ORF">CISIN_1g0468751mg</name>
</gene>
<dbReference type="AlphaFoldDB" id="A0A067DAV3"/>
<organism evidence="1 2">
    <name type="scientific">Citrus sinensis</name>
    <name type="common">Sweet orange</name>
    <name type="synonym">Citrus aurantium var. sinensis</name>
    <dbReference type="NCBI Taxonomy" id="2711"/>
    <lineage>
        <taxon>Eukaryota</taxon>
        <taxon>Viridiplantae</taxon>
        <taxon>Streptophyta</taxon>
        <taxon>Embryophyta</taxon>
        <taxon>Tracheophyta</taxon>
        <taxon>Spermatophyta</taxon>
        <taxon>Magnoliopsida</taxon>
        <taxon>eudicotyledons</taxon>
        <taxon>Gunneridae</taxon>
        <taxon>Pentapetalae</taxon>
        <taxon>rosids</taxon>
        <taxon>malvids</taxon>
        <taxon>Sapindales</taxon>
        <taxon>Rutaceae</taxon>
        <taxon>Aurantioideae</taxon>
        <taxon>Citrus</taxon>
    </lineage>
</organism>
<protein>
    <submittedName>
        <fullName evidence="1">Uncharacterized protein</fullName>
    </submittedName>
</protein>
<reference evidence="1 2" key="1">
    <citation type="submission" date="2014-04" db="EMBL/GenBank/DDBJ databases">
        <authorList>
            <consortium name="International Citrus Genome Consortium"/>
            <person name="Gmitter F."/>
            <person name="Chen C."/>
            <person name="Farmerie W."/>
            <person name="Harkins T."/>
            <person name="Desany B."/>
            <person name="Mohiuddin M."/>
            <person name="Kodira C."/>
            <person name="Borodovsky M."/>
            <person name="Lomsadze A."/>
            <person name="Burns P."/>
            <person name="Jenkins J."/>
            <person name="Prochnik S."/>
            <person name="Shu S."/>
            <person name="Chapman J."/>
            <person name="Pitluck S."/>
            <person name="Schmutz J."/>
            <person name="Rokhsar D."/>
        </authorList>
    </citation>
    <scope>NUCLEOTIDE SEQUENCE</scope>
</reference>
<evidence type="ECO:0000313" key="1">
    <source>
        <dbReference type="EMBL" id="KDO39988.1"/>
    </source>
</evidence>
<accession>A0A067DAV3</accession>
<sequence>RLGWWNGFKPPNELGHYEWLVVIVEMSVWVCHFDVSAAGLDVVSQGVGRR</sequence>
<evidence type="ECO:0000313" key="2">
    <source>
        <dbReference type="Proteomes" id="UP000027120"/>
    </source>
</evidence>
<dbReference type="EMBL" id="KK786173">
    <property type="protein sequence ID" value="KDO39988.1"/>
    <property type="molecule type" value="Genomic_DNA"/>
</dbReference>
<name>A0A067DAV3_CITSI</name>
<feature type="non-terminal residue" evidence="1">
    <location>
        <position position="1"/>
    </location>
</feature>
<proteinExistence type="predicted"/>